<evidence type="ECO:0000256" key="1">
    <source>
        <dbReference type="ARBA" id="ARBA00023015"/>
    </source>
</evidence>
<dbReference type="SMART" id="SM00347">
    <property type="entry name" value="HTH_MARR"/>
    <property type="match status" value="1"/>
</dbReference>
<dbReference type="PANTHER" id="PTHR33164">
    <property type="entry name" value="TRANSCRIPTIONAL REGULATOR, MARR FAMILY"/>
    <property type="match status" value="1"/>
</dbReference>
<dbReference type="InterPro" id="IPR039422">
    <property type="entry name" value="MarR/SlyA-like"/>
</dbReference>
<protein>
    <submittedName>
        <fullName evidence="5">MarR family winged helix-turn-helix transcriptional regulator</fullName>
    </submittedName>
</protein>
<keyword evidence="3" id="KW-0804">Transcription</keyword>
<gene>
    <name evidence="5" type="ORF">L0M99_02805</name>
</gene>
<dbReference type="InterPro" id="IPR036388">
    <property type="entry name" value="WH-like_DNA-bd_sf"/>
</dbReference>
<comment type="caution">
    <text evidence="5">The sequence shown here is derived from an EMBL/GenBank/DDBJ whole genome shotgun (WGS) entry which is preliminary data.</text>
</comment>
<accession>A0AAJ1BBB6</accession>
<evidence type="ECO:0000313" key="5">
    <source>
        <dbReference type="EMBL" id="MCG4617426.1"/>
    </source>
</evidence>
<dbReference type="Proteomes" id="UP001200537">
    <property type="component" value="Unassembled WGS sequence"/>
</dbReference>
<dbReference type="SUPFAM" id="SSF46785">
    <property type="entry name" value="Winged helix' DNA-binding domain"/>
    <property type="match status" value="1"/>
</dbReference>
<dbReference type="PROSITE" id="PS01117">
    <property type="entry name" value="HTH_MARR_1"/>
    <property type="match status" value="1"/>
</dbReference>
<dbReference type="AlphaFoldDB" id="A0AAJ1BBB6"/>
<evidence type="ECO:0000259" key="4">
    <source>
        <dbReference type="SMART" id="SM00347"/>
    </source>
</evidence>
<name>A0AAJ1BBB6_9ACTO</name>
<dbReference type="GO" id="GO:0006950">
    <property type="term" value="P:response to stress"/>
    <property type="evidence" value="ECO:0007669"/>
    <property type="project" value="TreeGrafter"/>
</dbReference>
<evidence type="ECO:0000256" key="3">
    <source>
        <dbReference type="ARBA" id="ARBA00023163"/>
    </source>
</evidence>
<keyword evidence="2" id="KW-0238">DNA-binding</keyword>
<dbReference type="RefSeq" id="WP_238127664.1">
    <property type="nucleotide sequence ID" value="NZ_JAKNHJ010000004.1"/>
</dbReference>
<evidence type="ECO:0000313" key="6">
    <source>
        <dbReference type="Proteomes" id="UP001200537"/>
    </source>
</evidence>
<reference evidence="5" key="1">
    <citation type="submission" date="2022-01" db="EMBL/GenBank/DDBJ databases">
        <title>Collection of gut derived symbiotic bacterial strains cultured from healthy donors.</title>
        <authorList>
            <person name="Lin H."/>
            <person name="Kohout C."/>
            <person name="Waligurski E."/>
            <person name="Pamer E.G."/>
        </authorList>
    </citation>
    <scope>NUCLEOTIDE SEQUENCE</scope>
    <source>
        <strain evidence="5">DFI.7.46</strain>
    </source>
</reference>
<dbReference type="EMBL" id="JAKNHJ010000004">
    <property type="protein sequence ID" value="MCG4617426.1"/>
    <property type="molecule type" value="Genomic_DNA"/>
</dbReference>
<organism evidence="5 6">
    <name type="scientific">Varibaculum cambriense</name>
    <dbReference type="NCBI Taxonomy" id="184870"/>
    <lineage>
        <taxon>Bacteria</taxon>
        <taxon>Bacillati</taxon>
        <taxon>Actinomycetota</taxon>
        <taxon>Actinomycetes</taxon>
        <taxon>Actinomycetales</taxon>
        <taxon>Actinomycetaceae</taxon>
        <taxon>Varibaculum</taxon>
    </lineage>
</organism>
<evidence type="ECO:0000256" key="2">
    <source>
        <dbReference type="ARBA" id="ARBA00023125"/>
    </source>
</evidence>
<dbReference type="PANTHER" id="PTHR33164:SF43">
    <property type="entry name" value="HTH-TYPE TRANSCRIPTIONAL REPRESSOR YETL"/>
    <property type="match status" value="1"/>
</dbReference>
<keyword evidence="1" id="KW-0805">Transcription regulation</keyword>
<dbReference type="GO" id="GO:0003677">
    <property type="term" value="F:DNA binding"/>
    <property type="evidence" value="ECO:0007669"/>
    <property type="project" value="UniProtKB-KW"/>
</dbReference>
<dbReference type="GO" id="GO:0003700">
    <property type="term" value="F:DNA-binding transcription factor activity"/>
    <property type="evidence" value="ECO:0007669"/>
    <property type="project" value="InterPro"/>
</dbReference>
<dbReference type="Gene3D" id="1.10.10.10">
    <property type="entry name" value="Winged helix-like DNA-binding domain superfamily/Winged helix DNA-binding domain"/>
    <property type="match status" value="1"/>
</dbReference>
<dbReference type="InterPro" id="IPR023187">
    <property type="entry name" value="Tscrpt_reg_MarR-type_CS"/>
</dbReference>
<sequence>MSNNESISAIRSWWKLERARAKFDAQVKREVGVTGSQVALLRIIKERDPVSILRLREELDWHPASLGQAISRLESHDLLKVENDVVDRRRRVCVVTEQGRDLLSRVPLVGPVRLRTQQINPEDLAVMKRGFEIALSAFGLEQWSIDE</sequence>
<dbReference type="InterPro" id="IPR000835">
    <property type="entry name" value="HTH_MarR-typ"/>
</dbReference>
<proteinExistence type="predicted"/>
<feature type="domain" description="HTH marR-type" evidence="4">
    <location>
        <begin position="26"/>
        <end position="124"/>
    </location>
</feature>
<dbReference type="InterPro" id="IPR036390">
    <property type="entry name" value="WH_DNA-bd_sf"/>
</dbReference>
<dbReference type="Pfam" id="PF01047">
    <property type="entry name" value="MarR"/>
    <property type="match status" value="1"/>
</dbReference>